<dbReference type="InterPro" id="IPR011234">
    <property type="entry name" value="Fumarylacetoacetase-like_C"/>
</dbReference>
<dbReference type="EMBL" id="CP009221">
    <property type="protein sequence ID" value="ALC07169.1"/>
    <property type="molecule type" value="Genomic_DNA"/>
</dbReference>
<dbReference type="Proteomes" id="UP000068067">
    <property type="component" value="Plasmid pCdes1"/>
</dbReference>
<dbReference type="SUPFAM" id="SSF56529">
    <property type="entry name" value="FAH"/>
    <property type="match status" value="1"/>
</dbReference>
<dbReference type="KEGG" id="cdx:CDES_14265"/>
<dbReference type="GO" id="GO:0044281">
    <property type="term" value="P:small molecule metabolic process"/>
    <property type="evidence" value="ECO:0007669"/>
    <property type="project" value="UniProtKB-ARBA"/>
</dbReference>
<organism evidence="4 5">
    <name type="scientific">Corynebacterium deserti GIMN1.010</name>
    <dbReference type="NCBI Taxonomy" id="931089"/>
    <lineage>
        <taxon>Bacteria</taxon>
        <taxon>Bacillati</taxon>
        <taxon>Actinomycetota</taxon>
        <taxon>Actinomycetes</taxon>
        <taxon>Mycobacteriales</taxon>
        <taxon>Corynebacteriaceae</taxon>
        <taxon>Corynebacterium</taxon>
    </lineage>
</organism>
<evidence type="ECO:0000256" key="2">
    <source>
        <dbReference type="ARBA" id="ARBA00022723"/>
    </source>
</evidence>
<feature type="domain" description="Fumarylacetoacetase-like C-terminal" evidence="3">
    <location>
        <begin position="187"/>
        <end position="372"/>
    </location>
</feature>
<keyword evidence="2" id="KW-0479">Metal-binding</keyword>
<dbReference type="InterPro" id="IPR036663">
    <property type="entry name" value="Fumarylacetoacetase_C_sf"/>
</dbReference>
<comment type="similarity">
    <text evidence="1">Belongs to the FAH family.</text>
</comment>
<dbReference type="Gene3D" id="3.90.850.10">
    <property type="entry name" value="Fumarylacetoacetase-like, C-terminal domain"/>
    <property type="match status" value="1"/>
</dbReference>
<evidence type="ECO:0000256" key="1">
    <source>
        <dbReference type="ARBA" id="ARBA00010211"/>
    </source>
</evidence>
<dbReference type="GO" id="GO:0046872">
    <property type="term" value="F:metal ion binding"/>
    <property type="evidence" value="ECO:0007669"/>
    <property type="project" value="UniProtKB-KW"/>
</dbReference>
<dbReference type="InterPro" id="IPR051121">
    <property type="entry name" value="FAH"/>
</dbReference>
<dbReference type="PANTHER" id="PTHR42796">
    <property type="entry name" value="FUMARYLACETOACETATE HYDROLASE DOMAIN-CONTAINING PROTEIN 2A-RELATED"/>
    <property type="match status" value="1"/>
</dbReference>
<name>A0A0M3QAB2_9CORY</name>
<dbReference type="PANTHER" id="PTHR42796:SF7">
    <property type="entry name" value="2-DEHYDRO-3-DEOXY-D-ARABINONATE DEHYDRATASE"/>
    <property type="match status" value="1"/>
</dbReference>
<evidence type="ECO:0000313" key="4">
    <source>
        <dbReference type="EMBL" id="ALC07169.1"/>
    </source>
</evidence>
<dbReference type="Pfam" id="PF01557">
    <property type="entry name" value="FAA_hydrolase"/>
    <property type="match status" value="1"/>
</dbReference>
<dbReference type="GO" id="GO:0016787">
    <property type="term" value="F:hydrolase activity"/>
    <property type="evidence" value="ECO:0007669"/>
    <property type="project" value="UniProtKB-KW"/>
</dbReference>
<reference evidence="4 5" key="1">
    <citation type="submission" date="2014-08" db="EMBL/GenBank/DDBJ databases">
        <title>Complete genome sequence of Corynebacterium deserti GIMN1.010 (=DSM 45689), isolated from desert sand in western China.</title>
        <authorList>
            <person name="Ruckert C."/>
            <person name="Albersmeier A."/>
            <person name="Kalinowski J."/>
        </authorList>
    </citation>
    <scope>NUCLEOTIDE SEQUENCE [LARGE SCALE GENOMIC DNA]</scope>
    <source>
        <strain evidence="4 5">GIMN1.010</strain>
        <plasmid evidence="4 5">pCdes1</plasmid>
    </source>
</reference>
<geneLocation type="plasmid" evidence="4 5">
    <name>pCdes1</name>
</geneLocation>
<keyword evidence="4" id="KW-0614">Plasmid</keyword>
<accession>A0A0M3QAB2</accession>
<dbReference type="RefSeq" id="WP_053546259.1">
    <property type="nucleotide sequence ID" value="NZ_CP009221.1"/>
</dbReference>
<keyword evidence="5" id="KW-1185">Reference proteome</keyword>
<dbReference type="PATRIC" id="fig|931089.4.peg.2877"/>
<keyword evidence="4" id="KW-0378">Hydrolase</keyword>
<sequence>MNSDYSSQQHPAVADVLPDDYDHALLIGRIWDPNTEGPRPVVFDKGQLVDLFPYAHTVSELLNRDDPAALISQAISERKRVWDLADILQETGGDNEGSATLLAPLDLQVIKACGVTFVDSMIERVIEERCAGDFAQAQRIRSQVLEGIGGNLIHLRPGSEDAARVKEVLIQEGLWSQYLEVGIGPDPEVFTKAPVLSAVGYGAQVGIPGFSSWNNPEPELVLVVNAEGTVCGCTLGNDVNLRDVEGRSALLLGMAKDNNASAAIGPFIRLFDESYTLEDAREETIELIVEGEDGYTLRGVNSVSRLSRPFEELVSATHGYHHQYPDGFALFTGTLFAPTEDRDEPGMGFTHKEEDVVHIRSSRLGRLTNTVVPTNKLAPWSFGIMDLLRYVSVYGHHEEKAYHG</sequence>
<protein>
    <submittedName>
        <fullName evidence="4">Fumarylacetoacetate hydrolase family protein</fullName>
    </submittedName>
</protein>
<gene>
    <name evidence="4" type="ORF">CDES_14265</name>
</gene>
<dbReference type="OrthoDB" id="9779415at2"/>
<proteinExistence type="inferred from homology"/>
<evidence type="ECO:0000313" key="5">
    <source>
        <dbReference type="Proteomes" id="UP000068067"/>
    </source>
</evidence>
<evidence type="ECO:0000259" key="3">
    <source>
        <dbReference type="Pfam" id="PF01557"/>
    </source>
</evidence>
<dbReference type="AlphaFoldDB" id="A0A0M3QAB2"/>